<dbReference type="GO" id="GO:0005886">
    <property type="term" value="C:plasma membrane"/>
    <property type="evidence" value="ECO:0007669"/>
    <property type="project" value="TreeGrafter"/>
</dbReference>
<reference evidence="5" key="1">
    <citation type="submission" date="2018-04" db="EMBL/GenBank/DDBJ databases">
        <title>Molecular characterization and expression analysis of IL-22 and its two receptors genes in yellow catfish (Pelteobagrus filvidraco) in response to Edwardsiella ictaluri challenge.</title>
        <authorList>
            <person name="Jiang R."/>
            <person name="Zhang G.R."/>
            <person name="Zhu D.M."/>
            <person name="Shi Z.C."/>
            <person name="Liao C.L."/>
            <person name="Fan Q.X."/>
            <person name="J W."/>
            <person name="Wei K.J."/>
        </authorList>
    </citation>
    <scope>NUCLEOTIDE SEQUENCE</scope>
</reference>
<evidence type="ECO:0000313" key="5">
    <source>
        <dbReference type="EMBL" id="AWU48778.1"/>
    </source>
</evidence>
<gene>
    <name evidence="5" type="primary">IL22RA1</name>
</gene>
<dbReference type="InterPro" id="IPR015373">
    <property type="entry name" value="Interferon/interleukin_rcp_dom"/>
</dbReference>
<dbReference type="Gene3D" id="2.60.40.10">
    <property type="entry name" value="Immunoglobulins"/>
    <property type="match status" value="1"/>
</dbReference>
<proteinExistence type="evidence at transcript level"/>
<feature type="chain" id="PRO_5015954846" evidence="2">
    <location>
        <begin position="23"/>
        <end position="579"/>
    </location>
</feature>
<feature type="domain" description="Fibronectin type-III" evidence="3">
    <location>
        <begin position="20"/>
        <end position="99"/>
    </location>
</feature>
<sequence>MDLDMWPLRVLLLLVWCSGSWCESCNMTKVYFESRNFHSTIRWDEVKIPGREVRYSVKYNIYGERPRMMNGCQNISEPFCDLSSVMTDVRSKYYGKIMADGICLGEFMQFVPLEKTVLEAPKLSVITDRSTLTVTITTPMGPQNRSIREISCWERCQESGKSSVNYIVHLTHPEFEAGKVYRNTSGIVTLSHLDMNTEYCGVVLYELTHPYIKLQSENTSFCQTLPVADKPWISIFICSALVVLFLLIILPLIVCHQYVTRKRKLPETLIMSKNTTPYFNPDPNVKITTMKVFNESPWNTIKPELASSDMPEKIKAVNITVGYAAQDYHDQDWHCHSYSNERVAPVRDQSEASCTSYSMVVGVVAPQDREELSSCAADSGIGDSISPGLSSCTEEDLFKVIRHAEPDEDLGIIEPVSSSELLVLPVSRGANGKLLFSNLTFQPIDLNVNNSAELVPLVPRSSPAGERTLLLTNLDSADNSDWTDNDSMPEYRKVYLPNGVPQTCLQFPTLSKVLLSDCTSNYRENWVPVILPDPLLNDTNCIVPNSELHEFAEPEEDIEDSPSDLEEIFLGGWMVQIQG</sequence>
<dbReference type="Pfam" id="PF09294">
    <property type="entry name" value="Interfer-bind"/>
    <property type="match status" value="1"/>
</dbReference>
<keyword evidence="1" id="KW-0472">Membrane</keyword>
<feature type="transmembrane region" description="Helical" evidence="1">
    <location>
        <begin position="232"/>
        <end position="254"/>
    </location>
</feature>
<evidence type="ECO:0000256" key="1">
    <source>
        <dbReference type="SAM" id="Phobius"/>
    </source>
</evidence>
<dbReference type="InterPro" id="IPR050650">
    <property type="entry name" value="Type-II_Cytokine-TF_Rcpt"/>
</dbReference>
<feature type="domain" description="Interferon/interleukin receptor" evidence="4">
    <location>
        <begin position="116"/>
        <end position="205"/>
    </location>
</feature>
<dbReference type="PANTHER" id="PTHR20859:SF53">
    <property type="entry name" value="INTERLEUKIN-22 RECEPTOR SUBUNIT ALPHA-1"/>
    <property type="match status" value="1"/>
</dbReference>
<name>A0A2U9QJE1_TACFU</name>
<protein>
    <submittedName>
        <fullName evidence="5">Interleukin 22 receptor subunit alpha 1</fullName>
    </submittedName>
</protein>
<evidence type="ECO:0000259" key="3">
    <source>
        <dbReference type="Pfam" id="PF01108"/>
    </source>
</evidence>
<dbReference type="GO" id="GO:0004896">
    <property type="term" value="F:cytokine receptor activity"/>
    <property type="evidence" value="ECO:0007669"/>
    <property type="project" value="TreeGrafter"/>
</dbReference>
<dbReference type="InterPro" id="IPR003961">
    <property type="entry name" value="FN3_dom"/>
</dbReference>
<accession>A0A2U9QJE1</accession>
<dbReference type="AlphaFoldDB" id="A0A2U9QJE1"/>
<evidence type="ECO:0000256" key="2">
    <source>
        <dbReference type="SAM" id="SignalP"/>
    </source>
</evidence>
<dbReference type="Pfam" id="PF01108">
    <property type="entry name" value="Tissue_fac"/>
    <property type="match status" value="1"/>
</dbReference>
<keyword evidence="5" id="KW-0675">Receptor</keyword>
<keyword evidence="1" id="KW-1133">Transmembrane helix</keyword>
<dbReference type="PANTHER" id="PTHR20859">
    <property type="entry name" value="INTERFERON/INTERLEUKIN RECEPTOR"/>
    <property type="match status" value="1"/>
</dbReference>
<dbReference type="InterPro" id="IPR036116">
    <property type="entry name" value="FN3_sf"/>
</dbReference>
<organism evidence="5">
    <name type="scientific">Tachysurus fulvidraco</name>
    <name type="common">Yellow catfish</name>
    <name type="synonym">Pimelodus fulvidraco</name>
    <dbReference type="NCBI Taxonomy" id="1234273"/>
    <lineage>
        <taxon>Eukaryota</taxon>
        <taxon>Metazoa</taxon>
        <taxon>Chordata</taxon>
        <taxon>Craniata</taxon>
        <taxon>Vertebrata</taxon>
        <taxon>Euteleostomi</taxon>
        <taxon>Actinopterygii</taxon>
        <taxon>Neopterygii</taxon>
        <taxon>Teleostei</taxon>
        <taxon>Ostariophysi</taxon>
        <taxon>Siluriformes</taxon>
        <taxon>Bagridae</taxon>
        <taxon>Tachysurus</taxon>
    </lineage>
</organism>
<dbReference type="EMBL" id="MH211421">
    <property type="protein sequence ID" value="AWU48778.1"/>
    <property type="molecule type" value="mRNA"/>
</dbReference>
<dbReference type="SUPFAM" id="SSF49265">
    <property type="entry name" value="Fibronectin type III"/>
    <property type="match status" value="1"/>
</dbReference>
<keyword evidence="1" id="KW-0812">Transmembrane</keyword>
<dbReference type="InterPro" id="IPR013783">
    <property type="entry name" value="Ig-like_fold"/>
</dbReference>
<keyword evidence="2" id="KW-0732">Signal</keyword>
<feature type="signal peptide" evidence="2">
    <location>
        <begin position="1"/>
        <end position="22"/>
    </location>
</feature>
<evidence type="ECO:0000259" key="4">
    <source>
        <dbReference type="Pfam" id="PF09294"/>
    </source>
</evidence>